<dbReference type="Proteomes" id="UP000594454">
    <property type="component" value="Chromosome 1"/>
</dbReference>
<evidence type="ECO:0000256" key="3">
    <source>
        <dbReference type="ARBA" id="ARBA00022525"/>
    </source>
</evidence>
<dbReference type="InterPro" id="IPR029058">
    <property type="entry name" value="AB_hydrolase_fold"/>
</dbReference>
<dbReference type="InterPro" id="IPR000734">
    <property type="entry name" value="TAG_lipase"/>
</dbReference>
<dbReference type="Pfam" id="PF00151">
    <property type="entry name" value="Lipase"/>
    <property type="match status" value="1"/>
</dbReference>
<dbReference type="InParanoid" id="A0A7R8UEP0"/>
<dbReference type="GO" id="GO:0016298">
    <property type="term" value="F:lipase activity"/>
    <property type="evidence" value="ECO:0007669"/>
    <property type="project" value="InterPro"/>
</dbReference>
<keyword evidence="3" id="KW-0964">Secreted</keyword>
<accession>A0A7R8UEP0</accession>
<evidence type="ECO:0000256" key="4">
    <source>
        <dbReference type="RuleBase" id="RU004262"/>
    </source>
</evidence>
<reference evidence="6 7" key="1">
    <citation type="submission" date="2020-11" db="EMBL/GenBank/DDBJ databases">
        <authorList>
            <person name="Wallbank WR R."/>
            <person name="Pardo Diaz C."/>
            <person name="Kozak K."/>
            <person name="Martin S."/>
            <person name="Jiggins C."/>
            <person name="Moest M."/>
            <person name="Warren A I."/>
            <person name="Generalovic N T."/>
            <person name="Byers J.R.P. K."/>
            <person name="Montejo-Kovacevich G."/>
            <person name="Yen C E."/>
        </authorList>
    </citation>
    <scope>NUCLEOTIDE SEQUENCE [LARGE SCALE GENOMIC DNA]</scope>
</reference>
<name>A0A7R8UEP0_HERIL</name>
<dbReference type="GO" id="GO:0005615">
    <property type="term" value="C:extracellular space"/>
    <property type="evidence" value="ECO:0007669"/>
    <property type="project" value="TreeGrafter"/>
</dbReference>
<evidence type="ECO:0000313" key="6">
    <source>
        <dbReference type="EMBL" id="CAD7079406.1"/>
    </source>
</evidence>
<dbReference type="PANTHER" id="PTHR11610:SF37">
    <property type="entry name" value="GH01208P"/>
    <property type="match status" value="1"/>
</dbReference>
<evidence type="ECO:0000256" key="1">
    <source>
        <dbReference type="ARBA" id="ARBA00004613"/>
    </source>
</evidence>
<dbReference type="PANTHER" id="PTHR11610">
    <property type="entry name" value="LIPASE"/>
    <property type="match status" value="1"/>
</dbReference>
<dbReference type="SUPFAM" id="SSF53474">
    <property type="entry name" value="alpha/beta-Hydrolases"/>
    <property type="match status" value="1"/>
</dbReference>
<evidence type="ECO:0000313" key="7">
    <source>
        <dbReference type="Proteomes" id="UP000594454"/>
    </source>
</evidence>
<evidence type="ECO:0000259" key="5">
    <source>
        <dbReference type="Pfam" id="PF00151"/>
    </source>
</evidence>
<dbReference type="EMBL" id="LR899009">
    <property type="protein sequence ID" value="CAD7079406.1"/>
    <property type="molecule type" value="Genomic_DNA"/>
</dbReference>
<feature type="domain" description="Lipase" evidence="5">
    <location>
        <begin position="26"/>
        <end position="310"/>
    </location>
</feature>
<sequence>MWTDAQSPRVFAVLKFSESVPIAERNKLILYHGSNQPEIYQVAEGTQILKSQNFDNSKKTVIYVHGYIENQTSVSVRTVVEAYNQRNDYNIITLDWKEDASGSYLFNAFPNSMKVGDVVSKAVLNMIEEGLSVERLHLVGHSLGGQMVGRIGGEVKRRSGGRVVLKRISALDPAFPGFYGPFLKHITKDDAEFVDVIHTDAWIYGAPASTGTVDFWPNSGSALQPGCPTRHDIFQLDENDLCSHWRSWRYWAESLNQKNSQQFHAVPAKNWRSFKQGNVGEYDPKVVMGNECPSSASGDYYLQTNAEAPFARGEAGTSYTSDERIMSDVNSNFIDNEHLGDSLGNYNEKTYAESPSY</sequence>
<dbReference type="Gene3D" id="3.40.50.1820">
    <property type="entry name" value="alpha/beta hydrolase"/>
    <property type="match status" value="1"/>
</dbReference>
<proteinExistence type="inferred from homology"/>
<organism evidence="6 7">
    <name type="scientific">Hermetia illucens</name>
    <name type="common">Black soldier fly</name>
    <dbReference type="NCBI Taxonomy" id="343691"/>
    <lineage>
        <taxon>Eukaryota</taxon>
        <taxon>Metazoa</taxon>
        <taxon>Ecdysozoa</taxon>
        <taxon>Arthropoda</taxon>
        <taxon>Hexapoda</taxon>
        <taxon>Insecta</taxon>
        <taxon>Pterygota</taxon>
        <taxon>Neoptera</taxon>
        <taxon>Endopterygota</taxon>
        <taxon>Diptera</taxon>
        <taxon>Brachycera</taxon>
        <taxon>Stratiomyomorpha</taxon>
        <taxon>Stratiomyidae</taxon>
        <taxon>Hermetiinae</taxon>
        <taxon>Hermetia</taxon>
    </lineage>
</organism>
<keyword evidence="7" id="KW-1185">Reference proteome</keyword>
<dbReference type="AlphaFoldDB" id="A0A7R8UEP0"/>
<gene>
    <name evidence="6" type="ORF">HERILL_LOCUS2624</name>
</gene>
<evidence type="ECO:0000256" key="2">
    <source>
        <dbReference type="ARBA" id="ARBA00010701"/>
    </source>
</evidence>
<protein>
    <recommendedName>
        <fullName evidence="5">Lipase domain-containing protein</fullName>
    </recommendedName>
</protein>
<dbReference type="FunFam" id="3.40.50.1820:FF:000122">
    <property type="entry name" value="Vitellogenin-3-like Protein"/>
    <property type="match status" value="1"/>
</dbReference>
<comment type="subcellular location">
    <subcellularLocation>
        <location evidence="1">Secreted</location>
    </subcellularLocation>
</comment>
<comment type="similarity">
    <text evidence="2 4">Belongs to the AB hydrolase superfamily. Lipase family.</text>
</comment>
<dbReference type="GO" id="GO:0016042">
    <property type="term" value="P:lipid catabolic process"/>
    <property type="evidence" value="ECO:0007669"/>
    <property type="project" value="TreeGrafter"/>
</dbReference>
<dbReference type="InterPro" id="IPR013818">
    <property type="entry name" value="Lipase"/>
</dbReference>
<dbReference type="OrthoDB" id="199913at2759"/>
<dbReference type="GO" id="GO:0017171">
    <property type="term" value="F:serine hydrolase activity"/>
    <property type="evidence" value="ECO:0007669"/>
    <property type="project" value="TreeGrafter"/>
</dbReference>